<dbReference type="PROSITE" id="PS51186">
    <property type="entry name" value="GNAT"/>
    <property type="match status" value="1"/>
</dbReference>
<dbReference type="PANTHER" id="PTHR43420:SF12">
    <property type="entry name" value="N-ACETYLTRANSFERASE DOMAIN-CONTAINING PROTEIN"/>
    <property type="match status" value="1"/>
</dbReference>
<dbReference type="AlphaFoldDB" id="A0A1F7H2Y5"/>
<evidence type="ECO:0000259" key="3">
    <source>
        <dbReference type="PROSITE" id="PS51186"/>
    </source>
</evidence>
<dbReference type="GO" id="GO:0016747">
    <property type="term" value="F:acyltransferase activity, transferring groups other than amino-acyl groups"/>
    <property type="evidence" value="ECO:0007669"/>
    <property type="project" value="InterPro"/>
</dbReference>
<sequence>MNLTFREYKDKDRALKNKLEIGPHKLGEVLKIYLDEEYRRKGIGKTMLQMMEKYFKEKGCNSMWISVFAPNENAHNMYKKFGFVDREIGMLKQI</sequence>
<protein>
    <recommendedName>
        <fullName evidence="3">N-acetyltransferase domain-containing protein</fullName>
    </recommendedName>
</protein>
<dbReference type="Pfam" id="PF00583">
    <property type="entry name" value="Acetyltransf_1"/>
    <property type="match status" value="1"/>
</dbReference>
<feature type="domain" description="N-acetyltransferase" evidence="3">
    <location>
        <begin position="23"/>
        <end position="94"/>
    </location>
</feature>
<keyword evidence="1" id="KW-0808">Transferase</keyword>
<comment type="caution">
    <text evidence="4">The sequence shown here is derived from an EMBL/GenBank/DDBJ whole genome shotgun (WGS) entry which is preliminary data.</text>
</comment>
<gene>
    <name evidence="4" type="ORF">A3C25_00405</name>
</gene>
<dbReference type="EMBL" id="MFZO01000009">
    <property type="protein sequence ID" value="OGK25448.1"/>
    <property type="molecule type" value="Genomic_DNA"/>
</dbReference>
<keyword evidence="2" id="KW-0012">Acyltransferase</keyword>
<dbReference type="InterPro" id="IPR050680">
    <property type="entry name" value="YpeA/RimI_acetyltransf"/>
</dbReference>
<dbReference type="PANTHER" id="PTHR43420">
    <property type="entry name" value="ACETYLTRANSFERASE"/>
    <property type="match status" value="1"/>
</dbReference>
<organism evidence="4 5">
    <name type="scientific">Candidatus Roizmanbacteria bacterium RIFCSPHIGHO2_02_FULL_38_11</name>
    <dbReference type="NCBI Taxonomy" id="1802039"/>
    <lineage>
        <taxon>Bacteria</taxon>
        <taxon>Candidatus Roizmaniibacteriota</taxon>
    </lineage>
</organism>
<evidence type="ECO:0000313" key="4">
    <source>
        <dbReference type="EMBL" id="OGK25448.1"/>
    </source>
</evidence>
<proteinExistence type="predicted"/>
<evidence type="ECO:0000256" key="2">
    <source>
        <dbReference type="ARBA" id="ARBA00023315"/>
    </source>
</evidence>
<name>A0A1F7H2Y5_9BACT</name>
<evidence type="ECO:0000256" key="1">
    <source>
        <dbReference type="ARBA" id="ARBA00022679"/>
    </source>
</evidence>
<accession>A0A1F7H2Y5</accession>
<dbReference type="CDD" id="cd04301">
    <property type="entry name" value="NAT_SF"/>
    <property type="match status" value="1"/>
</dbReference>
<evidence type="ECO:0000313" key="5">
    <source>
        <dbReference type="Proteomes" id="UP000177913"/>
    </source>
</evidence>
<dbReference type="Gene3D" id="3.40.630.30">
    <property type="match status" value="1"/>
</dbReference>
<reference evidence="4 5" key="1">
    <citation type="journal article" date="2016" name="Nat. Commun.">
        <title>Thousands of microbial genomes shed light on interconnected biogeochemical processes in an aquifer system.</title>
        <authorList>
            <person name="Anantharaman K."/>
            <person name="Brown C.T."/>
            <person name="Hug L.A."/>
            <person name="Sharon I."/>
            <person name="Castelle C.J."/>
            <person name="Probst A.J."/>
            <person name="Thomas B.C."/>
            <person name="Singh A."/>
            <person name="Wilkins M.J."/>
            <person name="Karaoz U."/>
            <person name="Brodie E.L."/>
            <person name="Williams K.H."/>
            <person name="Hubbard S.S."/>
            <person name="Banfield J.F."/>
        </authorList>
    </citation>
    <scope>NUCLEOTIDE SEQUENCE [LARGE SCALE GENOMIC DNA]</scope>
</reference>
<dbReference type="InterPro" id="IPR016181">
    <property type="entry name" value="Acyl_CoA_acyltransferase"/>
</dbReference>
<dbReference type="SUPFAM" id="SSF55729">
    <property type="entry name" value="Acyl-CoA N-acyltransferases (Nat)"/>
    <property type="match status" value="1"/>
</dbReference>
<dbReference type="Proteomes" id="UP000177913">
    <property type="component" value="Unassembled WGS sequence"/>
</dbReference>
<dbReference type="InterPro" id="IPR000182">
    <property type="entry name" value="GNAT_dom"/>
</dbReference>